<reference evidence="1" key="1">
    <citation type="journal article" date="2014" name="Front. Microbiol.">
        <title>High frequency of phylogenetically diverse reductive dehalogenase-homologous genes in deep subseafloor sedimentary metagenomes.</title>
        <authorList>
            <person name="Kawai M."/>
            <person name="Futagami T."/>
            <person name="Toyoda A."/>
            <person name="Takaki Y."/>
            <person name="Nishi S."/>
            <person name="Hori S."/>
            <person name="Arai W."/>
            <person name="Tsubouchi T."/>
            <person name="Morono Y."/>
            <person name="Uchiyama I."/>
            <person name="Ito T."/>
            <person name="Fujiyama A."/>
            <person name="Inagaki F."/>
            <person name="Takami H."/>
        </authorList>
    </citation>
    <scope>NUCLEOTIDE SEQUENCE</scope>
    <source>
        <strain evidence="1">Expedition CK06-06</strain>
    </source>
</reference>
<dbReference type="EMBL" id="BARU01002911">
    <property type="protein sequence ID" value="GAH19092.1"/>
    <property type="molecule type" value="Genomic_DNA"/>
</dbReference>
<gene>
    <name evidence="1" type="ORF">S03H2_06584</name>
</gene>
<accession>X1DFY9</accession>
<name>X1DFY9_9ZZZZ</name>
<sequence length="37" mass="4304">IRLFVTSEHTREQLDKGAEVIIKAAEEFGFLLKERQT</sequence>
<evidence type="ECO:0000313" key="1">
    <source>
        <dbReference type="EMBL" id="GAH19092.1"/>
    </source>
</evidence>
<feature type="non-terminal residue" evidence="1">
    <location>
        <position position="1"/>
    </location>
</feature>
<organism evidence="1">
    <name type="scientific">marine sediment metagenome</name>
    <dbReference type="NCBI Taxonomy" id="412755"/>
    <lineage>
        <taxon>unclassified sequences</taxon>
        <taxon>metagenomes</taxon>
        <taxon>ecological metagenomes</taxon>
    </lineage>
</organism>
<dbReference type="AlphaFoldDB" id="X1DFY9"/>
<comment type="caution">
    <text evidence="1">The sequence shown here is derived from an EMBL/GenBank/DDBJ whole genome shotgun (WGS) entry which is preliminary data.</text>
</comment>
<protein>
    <submittedName>
        <fullName evidence="1">Uncharacterized protein</fullName>
    </submittedName>
</protein>
<proteinExistence type="predicted"/>